<name>A0A2N9Y3V4_9NEIS</name>
<protein>
    <submittedName>
        <fullName evidence="1">Uncharacterized protein</fullName>
    </submittedName>
</protein>
<dbReference type="EMBL" id="MEIV01000051">
    <property type="protein sequence ID" value="PIT62321.1"/>
    <property type="molecule type" value="Genomic_DNA"/>
</dbReference>
<accession>A0A2N9Y3V4</accession>
<dbReference type="AlphaFoldDB" id="A0A2N9Y3V4"/>
<reference evidence="1 2" key="1">
    <citation type="journal article" date="2017" name="MBio">
        <title>Type VI secretion-mediated competition in the bee gut microbiome.</title>
        <authorList>
            <person name="Steele M.I."/>
            <person name="Kwong W.K."/>
            <person name="Powell J.E."/>
            <person name="Whiteley M."/>
            <person name="Moran N.A."/>
        </authorList>
    </citation>
    <scope>NUCLEOTIDE SEQUENCE [LARGE SCALE GENOMIC DNA]</scope>
    <source>
        <strain evidence="1 2">PEB0171</strain>
    </source>
</reference>
<evidence type="ECO:0000313" key="2">
    <source>
        <dbReference type="Proteomes" id="UP000231094"/>
    </source>
</evidence>
<comment type="caution">
    <text evidence="1">The sequence shown here is derived from an EMBL/GenBank/DDBJ whole genome shotgun (WGS) entry which is preliminary data.</text>
</comment>
<sequence>MLQTELTNERKALAEAQQALNRSHTGKGGDTTALQNVVFDRQQNIQALQRELNHMYVIQTMPELMRIIDE</sequence>
<dbReference type="Proteomes" id="UP000231094">
    <property type="component" value="Unassembled WGS sequence"/>
</dbReference>
<proteinExistence type="predicted"/>
<evidence type="ECO:0000313" key="1">
    <source>
        <dbReference type="EMBL" id="PIT62321.1"/>
    </source>
</evidence>
<gene>
    <name evidence="1" type="ORF">BHC47_04275</name>
</gene>
<organism evidence="1 2">
    <name type="scientific">Snodgrassella alvi</name>
    <dbReference type="NCBI Taxonomy" id="1196083"/>
    <lineage>
        <taxon>Bacteria</taxon>
        <taxon>Pseudomonadati</taxon>
        <taxon>Pseudomonadota</taxon>
        <taxon>Betaproteobacteria</taxon>
        <taxon>Neisseriales</taxon>
        <taxon>Neisseriaceae</taxon>
        <taxon>Snodgrassella</taxon>
    </lineage>
</organism>